<evidence type="ECO:0000313" key="4">
    <source>
        <dbReference type="Proteomes" id="UP001303046"/>
    </source>
</evidence>
<dbReference type="PANTHER" id="PTHR41349:SF1">
    <property type="entry name" value="PROTEIN CBG08683"/>
    <property type="match status" value="1"/>
</dbReference>
<dbReference type="SUPFAM" id="SSF56219">
    <property type="entry name" value="DNase I-like"/>
    <property type="match status" value="1"/>
</dbReference>
<name>A0ABR1DST5_NECAM</name>
<keyword evidence="4" id="KW-1185">Reference proteome</keyword>
<sequence length="315" mass="35796">MQTSYSSVVLFILIQISTAEKLRVMSFNIWNSGSHVQNGVEKIAKHIRLVDPDIVALQEVQRQDVMPTLLDILGKPWSGTTREDGYPDMLMQTFTQTNRSIGVRIALPSGNVVNFLAAHLDYKSFGPYAAYNKMVTSLDQIMIGEEPTHRLGRAQNMEEIRLHPKIGQWLNKSDVVPVILAGDFNSPSHLDWTNETSLNHGDWIIEWPATKIAEEMGLSDSFREVHPNVTEVPGHTWSTVNKFIPDWEFQIPEPQDRIDFIFYKGNIVPTESFLYSGAEPIVAMPNHKDNDYPSDHYALITEFEFVTVPFCQECS</sequence>
<keyword evidence="1" id="KW-0732">Signal</keyword>
<dbReference type="Proteomes" id="UP001303046">
    <property type="component" value="Unassembled WGS sequence"/>
</dbReference>
<proteinExistence type="predicted"/>
<feature type="domain" description="Endonuclease/exonuclease/phosphatase" evidence="2">
    <location>
        <begin position="25"/>
        <end position="296"/>
    </location>
</feature>
<evidence type="ECO:0000259" key="2">
    <source>
        <dbReference type="Pfam" id="PF03372"/>
    </source>
</evidence>
<comment type="caution">
    <text evidence="3">The sequence shown here is derived from an EMBL/GenBank/DDBJ whole genome shotgun (WGS) entry which is preliminary data.</text>
</comment>
<dbReference type="Gene3D" id="3.60.10.10">
    <property type="entry name" value="Endonuclease/exonuclease/phosphatase"/>
    <property type="match status" value="1"/>
</dbReference>
<organism evidence="3 4">
    <name type="scientific">Necator americanus</name>
    <name type="common">Human hookworm</name>
    <dbReference type="NCBI Taxonomy" id="51031"/>
    <lineage>
        <taxon>Eukaryota</taxon>
        <taxon>Metazoa</taxon>
        <taxon>Ecdysozoa</taxon>
        <taxon>Nematoda</taxon>
        <taxon>Chromadorea</taxon>
        <taxon>Rhabditida</taxon>
        <taxon>Rhabditina</taxon>
        <taxon>Rhabditomorpha</taxon>
        <taxon>Strongyloidea</taxon>
        <taxon>Ancylostomatidae</taxon>
        <taxon>Bunostominae</taxon>
        <taxon>Necator</taxon>
    </lineage>
</organism>
<gene>
    <name evidence="3" type="primary">Necator_chrV.g17633</name>
    <name evidence="3" type="ORF">RB195_012843</name>
</gene>
<dbReference type="InterPro" id="IPR005135">
    <property type="entry name" value="Endo/exonuclease/phosphatase"/>
</dbReference>
<accession>A0ABR1DST5</accession>
<evidence type="ECO:0000313" key="3">
    <source>
        <dbReference type="EMBL" id="KAK6753494.1"/>
    </source>
</evidence>
<feature type="chain" id="PRO_5046502262" description="Endonuclease/exonuclease/phosphatase domain-containing protein" evidence="1">
    <location>
        <begin position="20"/>
        <end position="315"/>
    </location>
</feature>
<dbReference type="EMBL" id="JAVFWL010000005">
    <property type="protein sequence ID" value="KAK6753494.1"/>
    <property type="molecule type" value="Genomic_DNA"/>
</dbReference>
<reference evidence="3 4" key="1">
    <citation type="submission" date="2023-08" db="EMBL/GenBank/DDBJ databases">
        <title>A Necator americanus chromosomal reference genome.</title>
        <authorList>
            <person name="Ilik V."/>
            <person name="Petrzelkova K.J."/>
            <person name="Pardy F."/>
            <person name="Fuh T."/>
            <person name="Niatou-Singa F.S."/>
            <person name="Gouil Q."/>
            <person name="Baker L."/>
            <person name="Ritchie M.E."/>
            <person name="Jex A.R."/>
            <person name="Gazzola D."/>
            <person name="Li H."/>
            <person name="Toshio Fujiwara R."/>
            <person name="Zhan B."/>
            <person name="Aroian R.V."/>
            <person name="Pafco B."/>
            <person name="Schwarz E.M."/>
        </authorList>
    </citation>
    <scope>NUCLEOTIDE SEQUENCE [LARGE SCALE GENOMIC DNA]</scope>
    <source>
        <strain evidence="3 4">Aroian</strain>
        <tissue evidence="3">Whole animal</tissue>
    </source>
</reference>
<feature type="signal peptide" evidence="1">
    <location>
        <begin position="1"/>
        <end position="19"/>
    </location>
</feature>
<protein>
    <recommendedName>
        <fullName evidence="2">Endonuclease/exonuclease/phosphatase domain-containing protein</fullName>
    </recommendedName>
</protein>
<dbReference type="PANTHER" id="PTHR41349">
    <property type="match status" value="1"/>
</dbReference>
<dbReference type="InterPro" id="IPR036691">
    <property type="entry name" value="Endo/exonu/phosph_ase_sf"/>
</dbReference>
<evidence type="ECO:0000256" key="1">
    <source>
        <dbReference type="SAM" id="SignalP"/>
    </source>
</evidence>
<dbReference type="Pfam" id="PF03372">
    <property type="entry name" value="Exo_endo_phos"/>
    <property type="match status" value="1"/>
</dbReference>